<proteinExistence type="predicted"/>
<protein>
    <submittedName>
        <fullName evidence="1">Uncharacterized protein</fullName>
    </submittedName>
</protein>
<accession>A0ACC0N1Y7</accession>
<evidence type="ECO:0000313" key="1">
    <source>
        <dbReference type="EMBL" id="KAI8547170.1"/>
    </source>
</evidence>
<keyword evidence="2" id="KW-1185">Reference proteome</keyword>
<dbReference type="EMBL" id="CM046394">
    <property type="protein sequence ID" value="KAI8547170.1"/>
    <property type="molecule type" value="Genomic_DNA"/>
</dbReference>
<dbReference type="Proteomes" id="UP001062846">
    <property type="component" value="Chromosome 7"/>
</dbReference>
<gene>
    <name evidence="1" type="ORF">RHMOL_Rhmol07G0174500</name>
</gene>
<name>A0ACC0N1Y7_RHOML</name>
<organism evidence="1 2">
    <name type="scientific">Rhododendron molle</name>
    <name type="common">Chinese azalea</name>
    <name type="synonym">Azalea mollis</name>
    <dbReference type="NCBI Taxonomy" id="49168"/>
    <lineage>
        <taxon>Eukaryota</taxon>
        <taxon>Viridiplantae</taxon>
        <taxon>Streptophyta</taxon>
        <taxon>Embryophyta</taxon>
        <taxon>Tracheophyta</taxon>
        <taxon>Spermatophyta</taxon>
        <taxon>Magnoliopsida</taxon>
        <taxon>eudicotyledons</taxon>
        <taxon>Gunneridae</taxon>
        <taxon>Pentapetalae</taxon>
        <taxon>asterids</taxon>
        <taxon>Ericales</taxon>
        <taxon>Ericaceae</taxon>
        <taxon>Ericoideae</taxon>
        <taxon>Rhodoreae</taxon>
        <taxon>Rhododendron</taxon>
    </lineage>
</organism>
<reference evidence="1" key="1">
    <citation type="submission" date="2022-02" db="EMBL/GenBank/DDBJ databases">
        <title>Plant Genome Project.</title>
        <authorList>
            <person name="Zhang R.-G."/>
        </authorList>
    </citation>
    <scope>NUCLEOTIDE SEQUENCE</scope>
    <source>
        <strain evidence="1">AT1</strain>
    </source>
</reference>
<sequence length="102" mass="10993">MKVVFATLLLVSLLLSSSFLEITTAYPAPAPISFSVDSLEFVCVIKCNERCSKAGEHKRCMEYCKICCEGCDACVPSGTSGNKLECPCYANKRNSKGGPKCP</sequence>
<comment type="caution">
    <text evidence="1">The sequence shown here is derived from an EMBL/GenBank/DDBJ whole genome shotgun (WGS) entry which is preliminary data.</text>
</comment>
<evidence type="ECO:0000313" key="2">
    <source>
        <dbReference type="Proteomes" id="UP001062846"/>
    </source>
</evidence>